<keyword evidence="9" id="KW-1185">Reference proteome</keyword>
<dbReference type="Proteomes" id="UP000785679">
    <property type="component" value="Unassembled WGS sequence"/>
</dbReference>
<dbReference type="AlphaFoldDB" id="A0A8J8T1B6"/>
<evidence type="ECO:0000256" key="2">
    <source>
        <dbReference type="ARBA" id="ARBA00008573"/>
    </source>
</evidence>
<evidence type="ECO:0000256" key="4">
    <source>
        <dbReference type="ARBA" id="ARBA00022989"/>
    </source>
</evidence>
<feature type="transmembrane region" description="Helical" evidence="7">
    <location>
        <begin position="34"/>
        <end position="64"/>
    </location>
</feature>
<dbReference type="PANTHER" id="PTHR12300">
    <property type="entry name" value="HVA22-LIKE PROTEINS"/>
    <property type="match status" value="1"/>
</dbReference>
<evidence type="ECO:0000256" key="6">
    <source>
        <dbReference type="RuleBase" id="RU362006"/>
    </source>
</evidence>
<reference evidence="8" key="1">
    <citation type="submission" date="2019-06" db="EMBL/GenBank/DDBJ databases">
        <authorList>
            <person name="Zheng W."/>
        </authorList>
    </citation>
    <scope>NUCLEOTIDE SEQUENCE</scope>
    <source>
        <strain evidence="8">QDHG01</strain>
    </source>
</reference>
<comment type="similarity">
    <text evidence="2 6">Belongs to the DP1 family.</text>
</comment>
<gene>
    <name evidence="8" type="ORF">FGO68_gene15164</name>
</gene>
<protein>
    <submittedName>
        <fullName evidence="8">Uncharacterized protein</fullName>
    </submittedName>
</protein>
<dbReference type="EMBL" id="RRYP01011236">
    <property type="protein sequence ID" value="TNV77868.1"/>
    <property type="molecule type" value="Genomic_DNA"/>
</dbReference>
<keyword evidence="4 7" id="KW-1133">Transmembrane helix</keyword>
<organism evidence="8 9">
    <name type="scientific">Halteria grandinella</name>
    <dbReference type="NCBI Taxonomy" id="5974"/>
    <lineage>
        <taxon>Eukaryota</taxon>
        <taxon>Sar</taxon>
        <taxon>Alveolata</taxon>
        <taxon>Ciliophora</taxon>
        <taxon>Intramacronucleata</taxon>
        <taxon>Spirotrichea</taxon>
        <taxon>Stichotrichia</taxon>
        <taxon>Sporadotrichida</taxon>
        <taxon>Halteriidae</taxon>
        <taxon>Halteria</taxon>
    </lineage>
</organism>
<evidence type="ECO:0000256" key="1">
    <source>
        <dbReference type="ARBA" id="ARBA00004141"/>
    </source>
</evidence>
<dbReference type="GO" id="GO:0016020">
    <property type="term" value="C:membrane"/>
    <property type="evidence" value="ECO:0007669"/>
    <property type="project" value="UniProtKB-SubCell"/>
</dbReference>
<comment type="caution">
    <text evidence="8">The sequence shown here is derived from an EMBL/GenBank/DDBJ whole genome shotgun (WGS) entry which is preliminary data.</text>
</comment>
<feature type="transmembrane region" description="Helical" evidence="7">
    <location>
        <begin position="85"/>
        <end position="112"/>
    </location>
</feature>
<dbReference type="Pfam" id="PF03134">
    <property type="entry name" value="TB2_DP1_HVA22"/>
    <property type="match status" value="1"/>
</dbReference>
<evidence type="ECO:0000256" key="5">
    <source>
        <dbReference type="ARBA" id="ARBA00023136"/>
    </source>
</evidence>
<evidence type="ECO:0000313" key="9">
    <source>
        <dbReference type="Proteomes" id="UP000785679"/>
    </source>
</evidence>
<evidence type="ECO:0000256" key="3">
    <source>
        <dbReference type="ARBA" id="ARBA00022692"/>
    </source>
</evidence>
<dbReference type="OrthoDB" id="290016at2759"/>
<dbReference type="InterPro" id="IPR004345">
    <property type="entry name" value="TB2_DP1_HVA22"/>
</dbReference>
<evidence type="ECO:0000313" key="8">
    <source>
        <dbReference type="EMBL" id="TNV77868.1"/>
    </source>
</evidence>
<accession>A0A8J8T1B6</accession>
<evidence type="ECO:0000256" key="7">
    <source>
        <dbReference type="SAM" id="Phobius"/>
    </source>
</evidence>
<sequence>MDLLNQKLKPLSPLADKVPQLKQLAQNFGVESGVLLGAGLLVTLLITFILFGATILTLTITVLYPAFKSIQALETESATDDKEWLTYWIIFGLFNLIDDVFGCILNFIPYWYWVKLGFFIYLLAPQTRGAQFLYNAFVKDLLEKNKSKIEGLINDVQGSVKDVASEAKKAAAEQLNDPNNFRKAAQLAASANAELSKAE</sequence>
<keyword evidence="5 7" id="KW-0472">Membrane</keyword>
<keyword evidence="3 7" id="KW-0812">Transmembrane</keyword>
<name>A0A8J8T1B6_HALGN</name>
<comment type="subcellular location">
    <subcellularLocation>
        <location evidence="1 6">Membrane</location>
        <topology evidence="1 6">Multi-pass membrane protein</topology>
    </subcellularLocation>
</comment>
<proteinExistence type="inferred from homology"/>
<dbReference type="PANTHER" id="PTHR12300:SF161">
    <property type="entry name" value="RECEPTOR EXPRESSION-ENHANCING PROTEIN"/>
    <property type="match status" value="1"/>
</dbReference>